<evidence type="ECO:0000256" key="5">
    <source>
        <dbReference type="SAM" id="MobiDB-lite"/>
    </source>
</evidence>
<dbReference type="PANTHER" id="PTHR43335">
    <property type="entry name" value="ABC TRANSPORTER, ATP-BINDING PROTEIN"/>
    <property type="match status" value="1"/>
</dbReference>
<dbReference type="InterPro" id="IPR017871">
    <property type="entry name" value="ABC_transporter-like_CS"/>
</dbReference>
<dbReference type="CDD" id="cd03268">
    <property type="entry name" value="ABC_BcrA_bacitracin_resist"/>
    <property type="match status" value="1"/>
</dbReference>
<feature type="region of interest" description="Disordered" evidence="5">
    <location>
        <begin position="321"/>
        <end position="342"/>
    </location>
</feature>
<keyword evidence="2" id="KW-0813">Transport</keyword>
<organism evidence="7 8">
    <name type="scientific">Auraticoccus cholistanensis</name>
    <dbReference type="NCBI Taxonomy" id="2656650"/>
    <lineage>
        <taxon>Bacteria</taxon>
        <taxon>Bacillati</taxon>
        <taxon>Actinomycetota</taxon>
        <taxon>Actinomycetes</taxon>
        <taxon>Propionibacteriales</taxon>
        <taxon>Propionibacteriaceae</taxon>
        <taxon>Auraticoccus</taxon>
    </lineage>
</organism>
<dbReference type="EMBL" id="WPCU01000004">
    <property type="protein sequence ID" value="MVA75394.1"/>
    <property type="molecule type" value="Genomic_DNA"/>
</dbReference>
<dbReference type="Gene3D" id="3.40.50.300">
    <property type="entry name" value="P-loop containing nucleotide triphosphate hydrolases"/>
    <property type="match status" value="1"/>
</dbReference>
<feature type="domain" description="ABC transporter" evidence="6">
    <location>
        <begin position="18"/>
        <end position="248"/>
    </location>
</feature>
<keyword evidence="3" id="KW-0547">Nucleotide-binding</keyword>
<reference evidence="7 8" key="1">
    <citation type="submission" date="2019-12" db="EMBL/GenBank/DDBJ databases">
        <title>Auraticoccus cholistani sp. nov., an actinomycete isolated from soil of Cholistan desert.</title>
        <authorList>
            <person name="Cheema M.T."/>
        </authorList>
    </citation>
    <scope>NUCLEOTIDE SEQUENCE [LARGE SCALE GENOMIC DNA]</scope>
    <source>
        <strain evidence="7 8">F435</strain>
    </source>
</reference>
<keyword evidence="8" id="KW-1185">Reference proteome</keyword>
<dbReference type="GO" id="GO:0005524">
    <property type="term" value="F:ATP binding"/>
    <property type="evidence" value="ECO:0007669"/>
    <property type="project" value="UniProtKB-KW"/>
</dbReference>
<dbReference type="Pfam" id="PF00005">
    <property type="entry name" value="ABC_tran"/>
    <property type="match status" value="1"/>
</dbReference>
<comment type="caution">
    <text evidence="7">The sequence shown here is derived from an EMBL/GenBank/DDBJ whole genome shotgun (WGS) entry which is preliminary data.</text>
</comment>
<comment type="similarity">
    <text evidence="1">Belongs to the ABC transporter superfamily.</text>
</comment>
<keyword evidence="4 7" id="KW-0067">ATP-binding</keyword>
<dbReference type="AlphaFoldDB" id="A0A6A9UUZ3"/>
<dbReference type="PROSITE" id="PS00211">
    <property type="entry name" value="ABC_TRANSPORTER_1"/>
    <property type="match status" value="1"/>
</dbReference>
<evidence type="ECO:0000256" key="2">
    <source>
        <dbReference type="ARBA" id="ARBA00022448"/>
    </source>
</evidence>
<accession>A0A6A9UUZ3</accession>
<evidence type="ECO:0000256" key="4">
    <source>
        <dbReference type="ARBA" id="ARBA00022840"/>
    </source>
</evidence>
<dbReference type="GO" id="GO:0016887">
    <property type="term" value="F:ATP hydrolysis activity"/>
    <property type="evidence" value="ECO:0007669"/>
    <property type="project" value="InterPro"/>
</dbReference>
<sequence length="342" mass="36760">MTVTPRPRRALEEDGPAVVVQGLRKTYRTRRGIQVAVAGLDMRVPRGGVHGFLGPNGAGKTTTIRMLLGLVRPDRGTATVFGHEVPRQLPQVVHRIGAIVEQPRFFPAFTGRQNLSLLAQGIGLPPSRVDAVLEEVGLAGRSRDRFRSYSLGMKQRLAVAATLLKSPDLLIFDEPTNGLDPAGIHEVRATMRDLADRGRTVLVSSHLLGEVQQVADTVSIVGRGRLLAEGTVRDLLRGAGRGVLRVGVGEPARAAELLRSRGQQVETTADGALLVRAGEHGALPAAEVTRVLAEAGLWLHELTPVQSDLESYFLEVTAQDHLGSAQHEPPGARRADAGEVRR</sequence>
<proteinExistence type="inferred from homology"/>
<gene>
    <name evidence="7" type="ORF">GC722_05020</name>
</gene>
<evidence type="ECO:0000313" key="8">
    <source>
        <dbReference type="Proteomes" id="UP000435304"/>
    </source>
</evidence>
<dbReference type="PANTHER" id="PTHR43335:SF4">
    <property type="entry name" value="ABC TRANSPORTER, ATP-BINDING PROTEIN"/>
    <property type="match status" value="1"/>
</dbReference>
<dbReference type="InterPro" id="IPR027417">
    <property type="entry name" value="P-loop_NTPase"/>
</dbReference>
<feature type="compositionally biased region" description="Basic and acidic residues" evidence="5">
    <location>
        <begin position="330"/>
        <end position="342"/>
    </location>
</feature>
<dbReference type="SMART" id="SM00382">
    <property type="entry name" value="AAA"/>
    <property type="match status" value="1"/>
</dbReference>
<evidence type="ECO:0000259" key="6">
    <source>
        <dbReference type="PROSITE" id="PS50893"/>
    </source>
</evidence>
<name>A0A6A9UUZ3_9ACTN</name>
<dbReference type="Proteomes" id="UP000435304">
    <property type="component" value="Unassembled WGS sequence"/>
</dbReference>
<dbReference type="SUPFAM" id="SSF52540">
    <property type="entry name" value="P-loop containing nucleoside triphosphate hydrolases"/>
    <property type="match status" value="1"/>
</dbReference>
<protein>
    <submittedName>
        <fullName evidence="7">ATP-binding cassette domain-containing protein</fullName>
    </submittedName>
</protein>
<dbReference type="InterPro" id="IPR003593">
    <property type="entry name" value="AAA+_ATPase"/>
</dbReference>
<dbReference type="PROSITE" id="PS50893">
    <property type="entry name" value="ABC_TRANSPORTER_2"/>
    <property type="match status" value="1"/>
</dbReference>
<evidence type="ECO:0000313" key="7">
    <source>
        <dbReference type="EMBL" id="MVA75394.1"/>
    </source>
</evidence>
<evidence type="ECO:0000256" key="1">
    <source>
        <dbReference type="ARBA" id="ARBA00005417"/>
    </source>
</evidence>
<dbReference type="RefSeq" id="WP_156608459.1">
    <property type="nucleotide sequence ID" value="NZ_WPCU01000004.1"/>
</dbReference>
<dbReference type="InterPro" id="IPR003439">
    <property type="entry name" value="ABC_transporter-like_ATP-bd"/>
</dbReference>
<evidence type="ECO:0000256" key="3">
    <source>
        <dbReference type="ARBA" id="ARBA00022741"/>
    </source>
</evidence>